<sequence length="157" mass="17960">MTAISRSFDLLFFVGVLHWGHLLRFLLFPLSCHLYSLRNFTLSFPFPLSHLLSTATVKIKPNYGFPWVLGVTDLQEGSRRVEKRVGEAFNTALVLTLEQNLLPKKAIPLSAIESEKLMGTLKEQLNSVTPALQEMQLRKEARLKRFKEVQEEIHIIA</sequence>
<dbReference type="Proteomes" id="UP000623129">
    <property type="component" value="Unassembled WGS sequence"/>
</dbReference>
<comment type="caution">
    <text evidence="1">The sequence shown here is derived from an EMBL/GenBank/DDBJ whole genome shotgun (WGS) entry which is preliminary data.</text>
</comment>
<name>A0A833RAA1_9POAL</name>
<evidence type="ECO:0000313" key="2">
    <source>
        <dbReference type="Proteomes" id="UP000623129"/>
    </source>
</evidence>
<proteinExistence type="predicted"/>
<evidence type="ECO:0000313" key="1">
    <source>
        <dbReference type="EMBL" id="KAF3331879.1"/>
    </source>
</evidence>
<keyword evidence="2" id="KW-1185">Reference proteome</keyword>
<accession>A0A833RAA1</accession>
<dbReference type="AlphaFoldDB" id="A0A833RAA1"/>
<protein>
    <submittedName>
        <fullName evidence="1">Microtubule-associated protein 8</fullName>
    </submittedName>
</protein>
<gene>
    <name evidence="1" type="ORF">FCM35_KLT03285</name>
</gene>
<reference evidence="1" key="1">
    <citation type="submission" date="2020-01" db="EMBL/GenBank/DDBJ databases">
        <title>Genome sequence of Kobresia littledalei, the first chromosome-level genome in the family Cyperaceae.</title>
        <authorList>
            <person name="Qu G."/>
        </authorList>
    </citation>
    <scope>NUCLEOTIDE SEQUENCE</scope>
    <source>
        <strain evidence="1">C.B.Clarke</strain>
        <tissue evidence="1">Leaf</tissue>
    </source>
</reference>
<dbReference type="EMBL" id="SWLB01000012">
    <property type="protein sequence ID" value="KAF3331879.1"/>
    <property type="molecule type" value="Genomic_DNA"/>
</dbReference>
<organism evidence="1 2">
    <name type="scientific">Carex littledalei</name>
    <dbReference type="NCBI Taxonomy" id="544730"/>
    <lineage>
        <taxon>Eukaryota</taxon>
        <taxon>Viridiplantae</taxon>
        <taxon>Streptophyta</taxon>
        <taxon>Embryophyta</taxon>
        <taxon>Tracheophyta</taxon>
        <taxon>Spermatophyta</taxon>
        <taxon>Magnoliopsida</taxon>
        <taxon>Liliopsida</taxon>
        <taxon>Poales</taxon>
        <taxon>Cyperaceae</taxon>
        <taxon>Cyperoideae</taxon>
        <taxon>Cariceae</taxon>
        <taxon>Carex</taxon>
        <taxon>Carex subgen. Euthyceras</taxon>
    </lineage>
</organism>